<dbReference type="VEuPathDB" id="ToxoDB:BESB_015740"/>
<dbReference type="RefSeq" id="XP_029216265.1">
    <property type="nucleotide sequence ID" value="XM_029360289.1"/>
</dbReference>
<dbReference type="AlphaFoldDB" id="A0A2A9M8L9"/>
<feature type="region of interest" description="Disordered" evidence="2">
    <location>
        <begin position="1"/>
        <end position="21"/>
    </location>
</feature>
<feature type="region of interest" description="Disordered" evidence="2">
    <location>
        <begin position="57"/>
        <end position="207"/>
    </location>
</feature>
<feature type="coiled-coil region" evidence="1">
    <location>
        <begin position="251"/>
        <end position="292"/>
    </location>
</feature>
<evidence type="ECO:0000256" key="1">
    <source>
        <dbReference type="SAM" id="Coils"/>
    </source>
</evidence>
<proteinExistence type="predicted"/>
<evidence type="ECO:0000313" key="3">
    <source>
        <dbReference type="EMBL" id="PFH32256.1"/>
    </source>
</evidence>
<name>A0A2A9M8L9_BESBE</name>
<gene>
    <name evidence="3" type="ORF">BESB_015740</name>
</gene>
<dbReference type="Proteomes" id="UP000224006">
    <property type="component" value="Chromosome X"/>
</dbReference>
<organism evidence="3 4">
    <name type="scientific">Besnoitia besnoiti</name>
    <name type="common">Apicomplexan protozoan</name>
    <dbReference type="NCBI Taxonomy" id="94643"/>
    <lineage>
        <taxon>Eukaryota</taxon>
        <taxon>Sar</taxon>
        <taxon>Alveolata</taxon>
        <taxon>Apicomplexa</taxon>
        <taxon>Conoidasida</taxon>
        <taxon>Coccidia</taxon>
        <taxon>Eucoccidiorida</taxon>
        <taxon>Eimeriorina</taxon>
        <taxon>Sarcocystidae</taxon>
        <taxon>Besnoitia</taxon>
    </lineage>
</organism>
<keyword evidence="1" id="KW-0175">Coiled coil</keyword>
<keyword evidence="4" id="KW-1185">Reference proteome</keyword>
<feature type="compositionally biased region" description="Polar residues" evidence="2">
    <location>
        <begin position="79"/>
        <end position="88"/>
    </location>
</feature>
<evidence type="ECO:0000313" key="4">
    <source>
        <dbReference type="Proteomes" id="UP000224006"/>
    </source>
</evidence>
<feature type="compositionally biased region" description="Basic and acidic residues" evidence="2">
    <location>
        <begin position="135"/>
        <end position="144"/>
    </location>
</feature>
<dbReference type="EMBL" id="NWUJ01000011">
    <property type="protein sequence ID" value="PFH32256.1"/>
    <property type="molecule type" value="Genomic_DNA"/>
</dbReference>
<evidence type="ECO:0000256" key="2">
    <source>
        <dbReference type="SAM" id="MobiDB-lite"/>
    </source>
</evidence>
<feature type="coiled-coil region" evidence="1">
    <location>
        <begin position="391"/>
        <end position="437"/>
    </location>
</feature>
<comment type="caution">
    <text evidence="3">The sequence shown here is derived from an EMBL/GenBank/DDBJ whole genome shotgun (WGS) entry which is preliminary data.</text>
</comment>
<accession>A0A2A9M8L9</accession>
<dbReference type="OrthoDB" id="10539551at2759"/>
<reference evidence="3 4" key="1">
    <citation type="submission" date="2017-09" db="EMBL/GenBank/DDBJ databases">
        <title>Genome sequencing of Besnoitia besnoiti strain Bb-Ger1.</title>
        <authorList>
            <person name="Schares G."/>
            <person name="Venepally P."/>
            <person name="Lorenzi H.A."/>
        </authorList>
    </citation>
    <scope>NUCLEOTIDE SEQUENCE [LARGE SCALE GENOMIC DNA]</scope>
    <source>
        <strain evidence="3 4">Bb-Ger1</strain>
    </source>
</reference>
<protein>
    <submittedName>
        <fullName evidence="3">Uncharacterized protein</fullName>
    </submittedName>
</protein>
<dbReference type="GeneID" id="40306635"/>
<sequence>MKSLRGKPMQLSLKTAAAGPKLPSQDAATLFSYCAPSTATLKPSKYPANISSNLFSVAKPEPGHGKGQLPGDCLPPNSPESALSEQVGNSGGLTPPSSRGRQATDCAVESFQTSSSLRDRFRGPTHVIQRRARKVSKERLESRPSPRAQTAQFEGNAEAEHGKISVSVPSRKPHAAAQLSDPGPNRSHIRGKLKAAPEASFHPTNGAGVHSYPRCREAQAHHGTCRALTSAKMTALAQSWLGGACDAVQSTKLLEREAQKHRNRARYLRREEEKILRELEKLRRKAKTTEQGRQHQAEKRMSDVLRIERQLQERAANRSNVKARKAEERENRQVLREDLRARKARMARARKEEYRKEREIAVSRQEEELKRKVAKTRLIQRQQSDARKHIVQVARERREELRKKKQEARWHAATAIAESMEELRKAEALEARELRRLLRLSRAAGDTVDKLRSSGLSTAEASRCSCLSTSADGLLSSSISFLEEFQRLHLVKPRHTPALPDPPPTPLPLE</sequence>
<feature type="coiled-coil region" evidence="1">
    <location>
        <begin position="318"/>
        <end position="352"/>
    </location>
</feature>
<dbReference type="KEGG" id="bbes:BESB_015740"/>